<evidence type="ECO:0000256" key="5">
    <source>
        <dbReference type="ARBA" id="ARBA00022801"/>
    </source>
</evidence>
<evidence type="ECO:0000256" key="7">
    <source>
        <dbReference type="ARBA" id="ARBA00023015"/>
    </source>
</evidence>
<dbReference type="Pfam" id="PF00850">
    <property type="entry name" value="Hist_deacetyl"/>
    <property type="match status" value="1"/>
</dbReference>
<keyword evidence="9" id="KW-0539">Nucleus</keyword>
<dbReference type="GO" id="GO:0000118">
    <property type="term" value="C:histone deacetylase complex"/>
    <property type="evidence" value="ECO:0007669"/>
    <property type="project" value="TreeGrafter"/>
</dbReference>
<protein>
    <recommendedName>
        <fullName evidence="3">histone deacetylase</fullName>
        <ecNumber evidence="3">3.5.1.98</ecNumber>
    </recommendedName>
</protein>
<evidence type="ECO:0000256" key="2">
    <source>
        <dbReference type="ARBA" id="ARBA00007738"/>
    </source>
</evidence>
<evidence type="ECO:0000256" key="6">
    <source>
        <dbReference type="ARBA" id="ARBA00022853"/>
    </source>
</evidence>
<comment type="caution">
    <text evidence="11">The sequence shown here is derived from an EMBL/GenBank/DDBJ whole genome shotgun (WGS) entry which is preliminary data.</text>
</comment>
<evidence type="ECO:0000256" key="8">
    <source>
        <dbReference type="ARBA" id="ARBA00023163"/>
    </source>
</evidence>
<keyword evidence="6" id="KW-0156">Chromatin regulator</keyword>
<dbReference type="PANTHER" id="PTHR10625:SF5">
    <property type="entry name" value="HISTONE DEACETYLASE"/>
    <property type="match status" value="1"/>
</dbReference>
<keyword evidence="7" id="KW-0805">Transcription regulation</keyword>
<dbReference type="InterPro" id="IPR023696">
    <property type="entry name" value="Ureohydrolase_dom_sf"/>
</dbReference>
<dbReference type="Gene3D" id="3.40.800.20">
    <property type="entry name" value="Histone deacetylase domain"/>
    <property type="match status" value="1"/>
</dbReference>
<evidence type="ECO:0000313" key="12">
    <source>
        <dbReference type="Proteomes" id="UP000594638"/>
    </source>
</evidence>
<dbReference type="Proteomes" id="UP000594638">
    <property type="component" value="Unassembled WGS sequence"/>
</dbReference>
<organism evidence="11 12">
    <name type="scientific">Olea europaea subsp. europaea</name>
    <dbReference type="NCBI Taxonomy" id="158383"/>
    <lineage>
        <taxon>Eukaryota</taxon>
        <taxon>Viridiplantae</taxon>
        <taxon>Streptophyta</taxon>
        <taxon>Embryophyta</taxon>
        <taxon>Tracheophyta</taxon>
        <taxon>Spermatophyta</taxon>
        <taxon>Magnoliopsida</taxon>
        <taxon>eudicotyledons</taxon>
        <taxon>Gunneridae</taxon>
        <taxon>Pentapetalae</taxon>
        <taxon>asterids</taxon>
        <taxon>lamiids</taxon>
        <taxon>Lamiales</taxon>
        <taxon>Oleaceae</taxon>
        <taxon>Oleeae</taxon>
        <taxon>Olea</taxon>
    </lineage>
</organism>
<reference evidence="11 12" key="1">
    <citation type="submission" date="2019-12" db="EMBL/GenBank/DDBJ databases">
        <authorList>
            <person name="Alioto T."/>
            <person name="Alioto T."/>
            <person name="Gomez Garrido J."/>
        </authorList>
    </citation>
    <scope>NUCLEOTIDE SEQUENCE [LARGE SCALE GENOMIC DNA]</scope>
</reference>
<dbReference type="InterPro" id="IPR023801">
    <property type="entry name" value="His_deacetylse_dom"/>
</dbReference>
<dbReference type="InterPro" id="IPR037138">
    <property type="entry name" value="His_deacetylse_dom_sf"/>
</dbReference>
<evidence type="ECO:0000259" key="10">
    <source>
        <dbReference type="Pfam" id="PF00850"/>
    </source>
</evidence>
<dbReference type="Gramene" id="OE9A029556T1">
    <property type="protein sequence ID" value="OE9A029556C1"/>
    <property type="gene ID" value="OE9A029556"/>
</dbReference>
<dbReference type="SUPFAM" id="SSF52768">
    <property type="entry name" value="Arginase/deacetylase"/>
    <property type="match status" value="1"/>
</dbReference>
<comment type="similarity">
    <text evidence="2">Belongs to the histone deacetylase family. HD type 2 subfamily.</text>
</comment>
<dbReference type="OrthoDB" id="424012at2759"/>
<keyword evidence="8" id="KW-0804">Transcription</keyword>
<dbReference type="EC" id="3.5.1.98" evidence="3"/>
<sequence>MGFCFHSNAAIAACAPQVAEAKVLIIDWDVHHGNDTLEIFESVSLQRYA</sequence>
<comment type="subcellular location">
    <subcellularLocation>
        <location evidence="1">Nucleus</location>
    </subcellularLocation>
</comment>
<dbReference type="EMBL" id="CACTIH010001883">
    <property type="protein sequence ID" value="CAA2967470.1"/>
    <property type="molecule type" value="Genomic_DNA"/>
</dbReference>
<dbReference type="AlphaFoldDB" id="A0A8S0QK50"/>
<evidence type="ECO:0000256" key="1">
    <source>
        <dbReference type="ARBA" id="ARBA00004123"/>
    </source>
</evidence>
<dbReference type="GO" id="GO:0141221">
    <property type="term" value="F:histone deacetylase activity, hydrolytic mechanism"/>
    <property type="evidence" value="ECO:0007669"/>
    <property type="project" value="UniProtKB-EC"/>
</dbReference>
<dbReference type="PANTHER" id="PTHR10625">
    <property type="entry name" value="HISTONE DEACETYLASE HDAC1-RELATED"/>
    <property type="match status" value="1"/>
</dbReference>
<keyword evidence="5" id="KW-0378">Hydrolase</keyword>
<keyword evidence="4" id="KW-0678">Repressor</keyword>
<gene>
    <name evidence="11" type="ORF">OLEA9_A029556</name>
</gene>
<evidence type="ECO:0000256" key="3">
    <source>
        <dbReference type="ARBA" id="ARBA00012111"/>
    </source>
</evidence>
<evidence type="ECO:0000313" key="11">
    <source>
        <dbReference type="EMBL" id="CAA2967470.1"/>
    </source>
</evidence>
<evidence type="ECO:0000256" key="4">
    <source>
        <dbReference type="ARBA" id="ARBA00022491"/>
    </source>
</evidence>
<name>A0A8S0QK50_OLEEU</name>
<dbReference type="GO" id="GO:0005737">
    <property type="term" value="C:cytoplasm"/>
    <property type="evidence" value="ECO:0007669"/>
    <property type="project" value="TreeGrafter"/>
</dbReference>
<dbReference type="GO" id="GO:0040029">
    <property type="term" value="P:epigenetic regulation of gene expression"/>
    <property type="evidence" value="ECO:0007669"/>
    <property type="project" value="TreeGrafter"/>
</dbReference>
<evidence type="ECO:0000256" key="9">
    <source>
        <dbReference type="ARBA" id="ARBA00023242"/>
    </source>
</evidence>
<proteinExistence type="inferred from homology"/>
<keyword evidence="12" id="KW-1185">Reference proteome</keyword>
<accession>A0A8S0QK50</accession>
<feature type="domain" description="Histone deacetylase" evidence="10">
    <location>
        <begin position="1"/>
        <end position="42"/>
    </location>
</feature>